<evidence type="ECO:0000313" key="4">
    <source>
        <dbReference type="Proteomes" id="UP000215005"/>
    </source>
</evidence>
<feature type="transmembrane region" description="Helical" evidence="2">
    <location>
        <begin position="97"/>
        <end position="119"/>
    </location>
</feature>
<feature type="transmembrane region" description="Helical" evidence="2">
    <location>
        <begin position="188"/>
        <end position="208"/>
    </location>
</feature>
<dbReference type="AlphaFoldDB" id="A0A223S8A4"/>
<sequence>MPFTICHAAVAIPMSRDRLVPSALAIGAMSPDFVKFVPVTLPEIGSLGHQMSELVLGSLMGMGVFVVFQALLKRPLVALAPGWARRRLAGPSQGFRWSARTLGWAALSVFLGAITHIVLDGVTHGDILPFLTTDTVVGSVSRQQVVQDGLSIVLGVAIIAWCVRWMVRAIPAEEEPQVGPLRWWRVPVWTGMALLVGLAALNFALVPAEAFRINRWQTEADLVWTKLAMLAVDTVMALTFSVFVYALIHTALQLIATLRQGRGGSRADGRERTTLPGPHPLRATTGPQPQTTGPQQHLGMRE</sequence>
<feature type="transmembrane region" description="Helical" evidence="2">
    <location>
        <begin position="149"/>
        <end position="167"/>
    </location>
</feature>
<dbReference type="EMBL" id="CP022753">
    <property type="protein sequence ID" value="ASU84319.1"/>
    <property type="molecule type" value="Genomic_DNA"/>
</dbReference>
<feature type="compositionally biased region" description="Low complexity" evidence="1">
    <location>
        <begin position="284"/>
        <end position="296"/>
    </location>
</feature>
<evidence type="ECO:0000313" key="3">
    <source>
        <dbReference type="EMBL" id="ASU84319.1"/>
    </source>
</evidence>
<dbReference type="KEGG" id="ngv:CDO52_17305"/>
<reference evidence="3 4" key="1">
    <citation type="submission" date="2017-08" db="EMBL/GenBank/DDBJ databases">
        <title>The complete genome sequence of Nocardiopsis gilva YIM 90087.</title>
        <authorList>
            <person name="Yin M."/>
            <person name="Tang S."/>
        </authorList>
    </citation>
    <scope>NUCLEOTIDE SEQUENCE [LARGE SCALE GENOMIC DNA]</scope>
    <source>
        <strain evidence="3 4">YIM 90087</strain>
    </source>
</reference>
<gene>
    <name evidence="3" type="ORF">CDO52_17305</name>
</gene>
<keyword evidence="2" id="KW-0472">Membrane</keyword>
<keyword evidence="2" id="KW-1133">Transmembrane helix</keyword>
<dbReference type="RefSeq" id="WP_017617982.1">
    <property type="nucleotide sequence ID" value="NZ_ANBG01000123.1"/>
</dbReference>
<feature type="transmembrane region" description="Helical" evidence="2">
    <location>
        <begin position="54"/>
        <end position="76"/>
    </location>
</feature>
<feature type="region of interest" description="Disordered" evidence="1">
    <location>
        <begin position="263"/>
        <end position="302"/>
    </location>
</feature>
<name>A0A223S8A4_9ACTN</name>
<accession>A0A223S8A4</accession>
<evidence type="ECO:0000256" key="1">
    <source>
        <dbReference type="SAM" id="MobiDB-lite"/>
    </source>
</evidence>
<organism evidence="3 4">
    <name type="scientific">Nocardiopsis gilva YIM 90087</name>
    <dbReference type="NCBI Taxonomy" id="1235441"/>
    <lineage>
        <taxon>Bacteria</taxon>
        <taxon>Bacillati</taxon>
        <taxon>Actinomycetota</taxon>
        <taxon>Actinomycetes</taxon>
        <taxon>Streptosporangiales</taxon>
        <taxon>Nocardiopsidaceae</taxon>
        <taxon>Nocardiopsis</taxon>
    </lineage>
</organism>
<evidence type="ECO:0000256" key="2">
    <source>
        <dbReference type="SAM" id="Phobius"/>
    </source>
</evidence>
<protein>
    <submittedName>
        <fullName evidence="3">DUF4184 domain-containing protein</fullName>
    </submittedName>
</protein>
<keyword evidence="4" id="KW-1185">Reference proteome</keyword>
<dbReference type="OrthoDB" id="8481923at2"/>
<feature type="transmembrane region" description="Helical" evidence="2">
    <location>
        <begin position="228"/>
        <end position="252"/>
    </location>
</feature>
<dbReference type="Proteomes" id="UP000215005">
    <property type="component" value="Chromosome"/>
</dbReference>
<dbReference type="InterPro" id="IPR025238">
    <property type="entry name" value="DUF4184"/>
</dbReference>
<keyword evidence="2" id="KW-0812">Transmembrane</keyword>
<dbReference type="Pfam" id="PF13803">
    <property type="entry name" value="DUF4184"/>
    <property type="match status" value="1"/>
</dbReference>
<proteinExistence type="predicted"/>